<protein>
    <submittedName>
        <fullName evidence="1">Uncharacterized protein</fullName>
    </submittedName>
</protein>
<sequence length="20" mass="2346">MYHCVSNVNLNNMRNPVNLL</sequence>
<gene>
    <name evidence="1" type="ORF">KL86CLO1_11627</name>
</gene>
<accession>A0A212JS97</accession>
<name>A0A212JS97_9FIRM</name>
<proteinExistence type="predicted"/>
<organism evidence="1">
    <name type="scientific">uncultured Eubacteriales bacterium</name>
    <dbReference type="NCBI Taxonomy" id="172733"/>
    <lineage>
        <taxon>Bacteria</taxon>
        <taxon>Bacillati</taxon>
        <taxon>Bacillota</taxon>
        <taxon>Clostridia</taxon>
        <taxon>Eubacteriales</taxon>
        <taxon>environmental samples</taxon>
    </lineage>
</organism>
<evidence type="ECO:0000313" key="1">
    <source>
        <dbReference type="EMBL" id="SBW02316.1"/>
    </source>
</evidence>
<dbReference type="AlphaFoldDB" id="A0A212JS97"/>
<dbReference type="EMBL" id="FLUN01000001">
    <property type="protein sequence ID" value="SBW02316.1"/>
    <property type="molecule type" value="Genomic_DNA"/>
</dbReference>
<reference evidence="1" key="1">
    <citation type="submission" date="2016-04" db="EMBL/GenBank/DDBJ databases">
        <authorList>
            <person name="Evans L.H."/>
            <person name="Alamgir A."/>
            <person name="Owens N."/>
            <person name="Weber N.D."/>
            <person name="Virtaneva K."/>
            <person name="Barbian K."/>
            <person name="Babar A."/>
            <person name="Rosenke K."/>
        </authorList>
    </citation>
    <scope>NUCLEOTIDE SEQUENCE</scope>
    <source>
        <strain evidence="1">86</strain>
    </source>
</reference>